<dbReference type="AlphaFoldDB" id="A0A538SZN0"/>
<keyword evidence="1" id="KW-0472">Membrane</keyword>
<reference evidence="2 3" key="1">
    <citation type="journal article" date="2019" name="Nat. Microbiol.">
        <title>Mediterranean grassland soil C-N compound turnover is dependent on rainfall and depth, and is mediated by genomically divergent microorganisms.</title>
        <authorList>
            <person name="Diamond S."/>
            <person name="Andeer P.F."/>
            <person name="Li Z."/>
            <person name="Crits-Christoph A."/>
            <person name="Burstein D."/>
            <person name="Anantharaman K."/>
            <person name="Lane K.R."/>
            <person name="Thomas B.C."/>
            <person name="Pan C."/>
            <person name="Northen T.R."/>
            <person name="Banfield J.F."/>
        </authorList>
    </citation>
    <scope>NUCLEOTIDE SEQUENCE [LARGE SCALE GENOMIC DNA]</scope>
    <source>
        <strain evidence="2">WS_5</strain>
    </source>
</reference>
<feature type="transmembrane region" description="Helical" evidence="1">
    <location>
        <begin position="67"/>
        <end position="88"/>
    </location>
</feature>
<comment type="caution">
    <text evidence="2">The sequence shown here is derived from an EMBL/GenBank/DDBJ whole genome shotgun (WGS) entry which is preliminary data.</text>
</comment>
<name>A0A538SZN0_UNCEI</name>
<feature type="transmembrane region" description="Helical" evidence="1">
    <location>
        <begin position="21"/>
        <end position="47"/>
    </location>
</feature>
<evidence type="ECO:0000313" key="3">
    <source>
        <dbReference type="Proteomes" id="UP000320913"/>
    </source>
</evidence>
<dbReference type="Proteomes" id="UP000320913">
    <property type="component" value="Unassembled WGS sequence"/>
</dbReference>
<dbReference type="EMBL" id="VBOV01000189">
    <property type="protein sequence ID" value="TMQ56826.1"/>
    <property type="molecule type" value="Genomic_DNA"/>
</dbReference>
<proteinExistence type="predicted"/>
<keyword evidence="1" id="KW-1133">Transmembrane helix</keyword>
<gene>
    <name evidence="2" type="ORF">E6K75_07835</name>
</gene>
<protein>
    <submittedName>
        <fullName evidence="2">Uncharacterized protein</fullName>
    </submittedName>
</protein>
<organism evidence="2 3">
    <name type="scientific">Eiseniibacteriota bacterium</name>
    <dbReference type="NCBI Taxonomy" id="2212470"/>
    <lineage>
        <taxon>Bacteria</taxon>
        <taxon>Candidatus Eiseniibacteriota</taxon>
    </lineage>
</organism>
<accession>A0A538SZN0</accession>
<keyword evidence="1" id="KW-0812">Transmembrane</keyword>
<sequence length="91" mass="9879">MHGFLHSLVSFDWSDPRVIGFLAAIVIVALARKWSFVILIVLVIALGEGLQYLLGNSSLGHDFTHGVVIGVYGFGGILLLFLAIAHAFTRE</sequence>
<evidence type="ECO:0000256" key="1">
    <source>
        <dbReference type="SAM" id="Phobius"/>
    </source>
</evidence>
<evidence type="ECO:0000313" key="2">
    <source>
        <dbReference type="EMBL" id="TMQ56826.1"/>
    </source>
</evidence>